<comment type="caution">
    <text evidence="1">The sequence shown here is derived from an EMBL/GenBank/DDBJ whole genome shotgun (WGS) entry which is preliminary data.</text>
</comment>
<evidence type="ECO:0000313" key="2">
    <source>
        <dbReference type="Proteomes" id="UP000748308"/>
    </source>
</evidence>
<dbReference type="AlphaFoldDB" id="A0A937XFB8"/>
<name>A0A937XFB8_UNCEI</name>
<evidence type="ECO:0000313" key="1">
    <source>
        <dbReference type="EMBL" id="MBM3318853.1"/>
    </source>
</evidence>
<protein>
    <submittedName>
        <fullName evidence="1">Xylose isomerase</fullName>
    </submittedName>
</protein>
<dbReference type="EMBL" id="VGIY01000513">
    <property type="protein sequence ID" value="MBM3318853.1"/>
    <property type="molecule type" value="Genomic_DNA"/>
</dbReference>
<feature type="non-terminal residue" evidence="1">
    <location>
        <position position="1"/>
    </location>
</feature>
<reference evidence="1" key="1">
    <citation type="submission" date="2019-03" db="EMBL/GenBank/DDBJ databases">
        <title>Lake Tanganyika Metagenome-Assembled Genomes (MAGs).</title>
        <authorList>
            <person name="Tran P."/>
        </authorList>
    </citation>
    <scope>NUCLEOTIDE SEQUENCE</scope>
    <source>
        <strain evidence="1">M_DeepCast_400m_m2_100</strain>
    </source>
</reference>
<accession>A0A937XFB8</accession>
<keyword evidence="1" id="KW-0413">Isomerase</keyword>
<sequence length="95" mass="10843">GHARVSPAVRSRHFDLEDFVLPHPERILNAHIYHEEDDRGHRPPQSVGDISGRLLLLQRLPRCDWWVIEMREEQTLLQTLAIVRAFLDGSGGEGG</sequence>
<dbReference type="Proteomes" id="UP000748308">
    <property type="component" value="Unassembled WGS sequence"/>
</dbReference>
<proteinExistence type="predicted"/>
<organism evidence="1 2">
    <name type="scientific">Eiseniibacteriota bacterium</name>
    <dbReference type="NCBI Taxonomy" id="2212470"/>
    <lineage>
        <taxon>Bacteria</taxon>
        <taxon>Candidatus Eiseniibacteriota</taxon>
    </lineage>
</organism>
<dbReference type="GO" id="GO:0016853">
    <property type="term" value="F:isomerase activity"/>
    <property type="evidence" value="ECO:0007669"/>
    <property type="project" value="UniProtKB-KW"/>
</dbReference>
<gene>
    <name evidence="1" type="ORF">FJY75_13475</name>
</gene>